<keyword evidence="4" id="KW-1185">Reference proteome</keyword>
<dbReference type="EMBL" id="SKCS01000057">
    <property type="protein sequence ID" value="TNN19013.1"/>
    <property type="molecule type" value="Genomic_DNA"/>
</dbReference>
<keyword evidence="2" id="KW-0812">Transmembrane</keyword>
<organism evidence="3 4">
    <name type="scientific">Schistosoma japonicum</name>
    <name type="common">Blood fluke</name>
    <dbReference type="NCBI Taxonomy" id="6182"/>
    <lineage>
        <taxon>Eukaryota</taxon>
        <taxon>Metazoa</taxon>
        <taxon>Spiralia</taxon>
        <taxon>Lophotrochozoa</taxon>
        <taxon>Platyhelminthes</taxon>
        <taxon>Trematoda</taxon>
        <taxon>Digenea</taxon>
        <taxon>Strigeidida</taxon>
        <taxon>Schistosomatoidea</taxon>
        <taxon>Schistosomatidae</taxon>
        <taxon>Schistosoma</taxon>
    </lineage>
</organism>
<comment type="caution">
    <text evidence="3">The sequence shown here is derived from an EMBL/GenBank/DDBJ whole genome shotgun (WGS) entry which is preliminary data.</text>
</comment>
<proteinExistence type="predicted"/>
<evidence type="ECO:0000256" key="1">
    <source>
        <dbReference type="SAM" id="MobiDB-lite"/>
    </source>
</evidence>
<feature type="region of interest" description="Disordered" evidence="1">
    <location>
        <begin position="67"/>
        <end position="100"/>
    </location>
</feature>
<reference evidence="3 4" key="1">
    <citation type="submission" date="2019-03" db="EMBL/GenBank/DDBJ databases">
        <title>An improved genome assembly of the fluke Schistosoma japonicum.</title>
        <authorList>
            <person name="Hu W."/>
            <person name="Luo F."/>
            <person name="Yin M."/>
            <person name="Mo X."/>
            <person name="Sun C."/>
            <person name="Wu Q."/>
            <person name="Zhu B."/>
            <person name="Xiang M."/>
            <person name="Wang J."/>
            <person name="Wang Y."/>
            <person name="Zhang T."/>
            <person name="Xu B."/>
            <person name="Zheng H."/>
            <person name="Feng Z."/>
        </authorList>
    </citation>
    <scope>NUCLEOTIDE SEQUENCE [LARGE SCALE GENOMIC DNA]</scope>
    <source>
        <strain evidence="3">HuSjv2</strain>
        <tissue evidence="3">Worms</tissue>
    </source>
</reference>
<dbReference type="OrthoDB" id="6272547at2759"/>
<dbReference type="Proteomes" id="UP000311919">
    <property type="component" value="Unassembled WGS sequence"/>
</dbReference>
<evidence type="ECO:0000256" key="2">
    <source>
        <dbReference type="SAM" id="Phobius"/>
    </source>
</evidence>
<accession>A0A4Z2DR99</accession>
<feature type="compositionally biased region" description="Basic residues" evidence="1">
    <location>
        <begin position="84"/>
        <end position="99"/>
    </location>
</feature>
<gene>
    <name evidence="3" type="ORF">EWB00_009546</name>
</gene>
<protein>
    <submittedName>
        <fullName evidence="3">MEG-7 isoform 1</fullName>
    </submittedName>
</protein>
<dbReference type="AlphaFoldDB" id="A0A4Z2DR99"/>
<feature type="transmembrane region" description="Helical" evidence="2">
    <location>
        <begin position="115"/>
        <end position="133"/>
    </location>
</feature>
<evidence type="ECO:0000313" key="4">
    <source>
        <dbReference type="Proteomes" id="UP000311919"/>
    </source>
</evidence>
<evidence type="ECO:0000313" key="3">
    <source>
        <dbReference type="EMBL" id="TNN19013.1"/>
    </source>
</evidence>
<keyword evidence="2" id="KW-0472">Membrane</keyword>
<feature type="compositionally biased region" description="Basic and acidic residues" evidence="1">
    <location>
        <begin position="74"/>
        <end position="83"/>
    </location>
</feature>
<sequence length="135" mass="16116">MTATIFNHYRTNSFILYIAFLNKNDCFVRVSEPRRLPDHEFDDGLYAKRKPVTPIKIYINRTAVKRANKTPAPLHKETKPKYDTKRRRRSSQYKDRKAKSSSSTLTIGRFIYRKFIFMQSSYVLLIVLTLYYYCL</sequence>
<keyword evidence="2" id="KW-1133">Transmembrane helix</keyword>
<name>A0A4Z2DR99_SCHJA</name>